<evidence type="ECO:0000256" key="8">
    <source>
        <dbReference type="ARBA" id="ARBA00023163"/>
    </source>
</evidence>
<dbReference type="Pfam" id="PF14619">
    <property type="entry name" value="SnAC"/>
    <property type="match status" value="1"/>
</dbReference>
<dbReference type="GO" id="GO:0005524">
    <property type="term" value="F:ATP binding"/>
    <property type="evidence" value="ECO:0007669"/>
    <property type="project" value="UniProtKB-KW"/>
</dbReference>
<dbReference type="Pfam" id="PF00271">
    <property type="entry name" value="Helicase_C"/>
    <property type="match status" value="1"/>
</dbReference>
<dbReference type="InterPro" id="IPR049730">
    <property type="entry name" value="SNF2/RAD54-like_C"/>
</dbReference>
<keyword evidence="2" id="KW-0547">Nucleotide-binding</keyword>
<proteinExistence type="predicted"/>
<evidence type="ECO:0000256" key="1">
    <source>
        <dbReference type="ARBA" id="ARBA00004123"/>
    </source>
</evidence>
<dbReference type="InterPro" id="IPR001487">
    <property type="entry name" value="Bromodomain"/>
</dbReference>
<feature type="domain" description="QLQ" evidence="17">
    <location>
        <begin position="47"/>
        <end position="82"/>
    </location>
</feature>
<evidence type="ECO:0000256" key="9">
    <source>
        <dbReference type="ARBA" id="ARBA00023242"/>
    </source>
</evidence>
<sequence length="1284" mass="146451">MHNSRPAPPQGYNAPGSPKQRPLGDASSNSAVQASSMPQPMSSPSSSFTPDQLVVLRSQIMAFKFITRNKTVPASVQAAFLYPPKPGPQASTVAAVSAAIDGLAKEDAAKRARAGLEAFTSPWEHLQAFISYHDHGSREKRLMIPSIMPTGVDVAHLQEERERVKYNRINARKMELENLPSNLAEYHASKGLDLLDDKLKLKALIEYKSLCLLPKQKAMRQELVNRMVHADNLAATTNRAMFRRMKKQSLREARITEKLEKQQRDQREAKERRKHVEHIQSIITHGQEIKAVARAKEMKTQKLGRLMLQHHQFMEKEEQKRMERMAKQRLQALKANDEEAYLKLLGQAKNTRITHLLKQTDSFLESLAASVREQQREAVKMYGQNDGYLPPPEESDAEEDGKVDYFNVAHRIKEEIKEQPTILSGGTLKEYQLKGLQWMISLYNNNLNGILADEMGLGKTIQTISLVTHLIERKNQNGPFLVIVPLSTLTNWTMEFEKWAPSVGKIVYKGPPTVRKGQQNQIKYGNWQVLLTTYEYIIKDRPILSKVKWNYMIIDEGHRMKNSQSKLSATLTTYYSCRYRLILTGTPLQNNLPELWSLLNFVLPNIFKSVKSFDEWFNTPFANTGGQDKMELTEEEALLVIRRLHKVLRPFLLRRLKKDVEAELPDKVEKVVKCRLSALQAKLYTQMMNNGILYVNNEDKGGKLGVKGLSNMIMQLRKLCNHPFVFEEVENAVNPTKINNDSLWRTAGKFELLDRLLPKFFRSNHKVLIFFQMTQIMNIMEDFLHLRGYKYLRLDGSTKADDRSELLKQFNAPDSNYFIFLLSTRAGGLGLNLQSADTVIIYDSDWNPHQDLQAQDRAHRIGQKNEVRILRLITSNSVEERILERAQYKLDIDGKVIQAGKFDNKSTNEERDALLRVMLEAEEKEAGDNEELDDDELNEICARNDDELVLFKRIDKERDADPVYGVNGTTSRLYTEAELPEIYLQEDVLPAEEPTGPVGRGARERKVTSYDDGLTEEQWLDAIDNDEDTVEDAVNRKRARIERRQINKAKRSGSGYNDSSPAAESPEEPPTAVKRKRGRKSNAEKRRLEELEEAAAATPKRQRVKGEYVPSDGLSPGNRALLQNACETIVEAVRAMEEPGTGKLRSELFQKLPSKKLLPDYYHIIKQPISFKEIKKRINSGDYTTLEQFRADFKLMFDNARIYNEETSEVYENANAMEAEFDKRYEEEKGRLDSMGIGNNGDGTSTGMVSSTGTPAAETLHIRLKVKNQTTGTPDRAESPDDSD</sequence>
<dbReference type="FunFam" id="3.40.50.10810:FF:000008">
    <property type="entry name" value="Chromatin structure-remodeling complex subunit snf21"/>
    <property type="match status" value="1"/>
</dbReference>
<dbReference type="GO" id="GO:0006355">
    <property type="term" value="P:regulation of DNA-templated transcription"/>
    <property type="evidence" value="ECO:0007669"/>
    <property type="project" value="InterPro"/>
</dbReference>
<dbReference type="Pfam" id="PF07529">
    <property type="entry name" value="HSA"/>
    <property type="match status" value="1"/>
</dbReference>
<reference evidence="18 19" key="1">
    <citation type="submission" date="2019-09" db="EMBL/GenBank/DDBJ databases">
        <title>Draft genome of the ectomycorrhizal ascomycete Sphaerosporella brunnea.</title>
        <authorList>
            <consortium name="DOE Joint Genome Institute"/>
            <person name="Benucci G.M."/>
            <person name="Marozzi G."/>
            <person name="Antonielli L."/>
            <person name="Sanchez S."/>
            <person name="Marco P."/>
            <person name="Wang X."/>
            <person name="Falini L.B."/>
            <person name="Barry K."/>
            <person name="Haridas S."/>
            <person name="Lipzen A."/>
            <person name="Labutti K."/>
            <person name="Grigoriev I.V."/>
            <person name="Murat C."/>
            <person name="Martin F."/>
            <person name="Albertini E."/>
            <person name="Donnini D."/>
            <person name="Bonito G."/>
        </authorList>
    </citation>
    <scope>NUCLEOTIDE SEQUENCE [LARGE SCALE GENOMIC DNA]</scope>
    <source>
        <strain evidence="18 19">Sb_GMNB300</strain>
    </source>
</reference>
<dbReference type="Gene3D" id="3.40.50.10810">
    <property type="entry name" value="Tandem AAA-ATPase domain"/>
    <property type="match status" value="1"/>
</dbReference>
<evidence type="ECO:0000259" key="13">
    <source>
        <dbReference type="PROSITE" id="PS50014"/>
    </source>
</evidence>
<keyword evidence="5" id="KW-0067">ATP-binding</keyword>
<dbReference type="InterPro" id="IPR000330">
    <property type="entry name" value="SNF2_N"/>
</dbReference>
<dbReference type="InterPro" id="IPR036427">
    <property type="entry name" value="Bromodomain-like_sf"/>
</dbReference>
<keyword evidence="19" id="KW-1185">Reference proteome</keyword>
<dbReference type="PROSITE" id="PS51204">
    <property type="entry name" value="HSA"/>
    <property type="match status" value="1"/>
</dbReference>
<feature type="region of interest" description="Disordered" evidence="12">
    <location>
        <begin position="988"/>
        <end position="1010"/>
    </location>
</feature>
<evidence type="ECO:0000259" key="15">
    <source>
        <dbReference type="PROSITE" id="PS51194"/>
    </source>
</evidence>
<feature type="compositionally biased region" description="Low complexity" evidence="12">
    <location>
        <begin position="35"/>
        <end position="47"/>
    </location>
</feature>
<name>A0A5J5F437_9PEZI</name>
<dbReference type="SUPFAM" id="SSF52540">
    <property type="entry name" value="P-loop containing nucleoside triphosphate hydrolases"/>
    <property type="match status" value="2"/>
</dbReference>
<evidence type="ECO:0000259" key="17">
    <source>
        <dbReference type="PROSITE" id="PS51666"/>
    </source>
</evidence>
<evidence type="ECO:0000256" key="6">
    <source>
        <dbReference type="ARBA" id="ARBA00023015"/>
    </source>
</evidence>
<dbReference type="InterPro" id="IPR027417">
    <property type="entry name" value="P-loop_NTPase"/>
</dbReference>
<evidence type="ECO:0000256" key="3">
    <source>
        <dbReference type="ARBA" id="ARBA00022801"/>
    </source>
</evidence>
<comment type="caution">
    <text evidence="18">The sequence shown here is derived from an EMBL/GenBank/DDBJ whole genome shotgun (WGS) entry which is preliminary data.</text>
</comment>
<comment type="subcellular location">
    <subcellularLocation>
        <location evidence="1">Nucleus</location>
    </subcellularLocation>
</comment>
<dbReference type="EMBL" id="VXIS01000039">
    <property type="protein sequence ID" value="KAA8911090.1"/>
    <property type="molecule type" value="Genomic_DNA"/>
</dbReference>
<keyword evidence="4" id="KW-0347">Helicase</keyword>
<dbReference type="GO" id="GO:0006338">
    <property type="term" value="P:chromatin remodeling"/>
    <property type="evidence" value="ECO:0007669"/>
    <property type="project" value="UniProtKB-ARBA"/>
</dbReference>
<keyword evidence="3" id="KW-0378">Hydrolase</keyword>
<dbReference type="Proteomes" id="UP000326924">
    <property type="component" value="Unassembled WGS sequence"/>
</dbReference>
<evidence type="ECO:0000256" key="2">
    <source>
        <dbReference type="ARBA" id="ARBA00022741"/>
    </source>
</evidence>
<dbReference type="SMART" id="SM00297">
    <property type="entry name" value="BROMO"/>
    <property type="match status" value="1"/>
</dbReference>
<dbReference type="InterPro" id="IPR029295">
    <property type="entry name" value="SnAC"/>
</dbReference>
<dbReference type="GO" id="GO:0042393">
    <property type="term" value="F:histone binding"/>
    <property type="evidence" value="ECO:0007669"/>
    <property type="project" value="InterPro"/>
</dbReference>
<evidence type="ECO:0000256" key="11">
    <source>
        <dbReference type="SAM" id="Coils"/>
    </source>
</evidence>
<dbReference type="GO" id="GO:0006366">
    <property type="term" value="P:transcription by RNA polymerase II"/>
    <property type="evidence" value="ECO:0007669"/>
    <property type="project" value="UniProtKB-ARBA"/>
</dbReference>
<feature type="compositionally biased region" description="Low complexity" evidence="12">
    <location>
        <begin position="1242"/>
        <end position="1254"/>
    </location>
</feature>
<dbReference type="Pfam" id="PF00439">
    <property type="entry name" value="Bromodomain"/>
    <property type="match status" value="1"/>
</dbReference>
<dbReference type="GO" id="GO:0016787">
    <property type="term" value="F:hydrolase activity"/>
    <property type="evidence" value="ECO:0007669"/>
    <property type="project" value="UniProtKB-KW"/>
</dbReference>
<dbReference type="GO" id="GO:0005634">
    <property type="term" value="C:nucleus"/>
    <property type="evidence" value="ECO:0007669"/>
    <property type="project" value="UniProtKB-SubCell"/>
</dbReference>
<feature type="domain" description="Helicase C-terminal" evidence="15">
    <location>
        <begin position="752"/>
        <end position="915"/>
    </location>
</feature>
<keyword evidence="9" id="KW-0539">Nucleus</keyword>
<dbReference type="PROSITE" id="PS51194">
    <property type="entry name" value="HELICASE_CTER"/>
    <property type="match status" value="1"/>
</dbReference>
<evidence type="ECO:0000313" key="19">
    <source>
        <dbReference type="Proteomes" id="UP000326924"/>
    </source>
</evidence>
<gene>
    <name evidence="18" type="ORF">FN846DRAFT_774373</name>
</gene>
<evidence type="ECO:0000313" key="18">
    <source>
        <dbReference type="EMBL" id="KAA8911090.1"/>
    </source>
</evidence>
<dbReference type="FunFam" id="3.40.50.300:FF:000843">
    <property type="entry name" value="Chromatin structure-remodeling complex subunit snf21"/>
    <property type="match status" value="1"/>
</dbReference>
<dbReference type="SMART" id="SM00573">
    <property type="entry name" value="HSA"/>
    <property type="match status" value="1"/>
</dbReference>
<dbReference type="InterPro" id="IPR014012">
    <property type="entry name" value="HSA_dom"/>
</dbReference>
<dbReference type="SMART" id="SM00951">
    <property type="entry name" value="QLQ"/>
    <property type="match status" value="1"/>
</dbReference>
<dbReference type="PROSITE" id="PS51192">
    <property type="entry name" value="HELICASE_ATP_BIND_1"/>
    <property type="match status" value="1"/>
</dbReference>
<dbReference type="CDD" id="cd18793">
    <property type="entry name" value="SF2_C_SNF"/>
    <property type="match status" value="1"/>
</dbReference>
<feature type="region of interest" description="Disordered" evidence="12">
    <location>
        <begin position="1"/>
        <end position="49"/>
    </location>
</feature>
<dbReference type="SMART" id="SM01314">
    <property type="entry name" value="SnAC"/>
    <property type="match status" value="1"/>
</dbReference>
<dbReference type="Pfam" id="PF00176">
    <property type="entry name" value="SNF2-rel_dom"/>
    <property type="match status" value="1"/>
</dbReference>
<feature type="region of interest" description="Disordered" evidence="12">
    <location>
        <begin position="1232"/>
        <end position="1284"/>
    </location>
</feature>
<dbReference type="PROSITE" id="PS50014">
    <property type="entry name" value="BROMODOMAIN_2"/>
    <property type="match status" value="1"/>
</dbReference>
<feature type="coiled-coil region" evidence="11">
    <location>
        <begin position="252"/>
        <end position="279"/>
    </location>
</feature>
<feature type="region of interest" description="Disordered" evidence="12">
    <location>
        <begin position="1044"/>
        <end position="1116"/>
    </location>
</feature>
<evidence type="ECO:0000259" key="16">
    <source>
        <dbReference type="PROSITE" id="PS51204"/>
    </source>
</evidence>
<keyword evidence="11" id="KW-0175">Coiled coil</keyword>
<dbReference type="InterPro" id="IPR014001">
    <property type="entry name" value="Helicase_ATP-bd"/>
</dbReference>
<protein>
    <submittedName>
        <fullName evidence="18">SNF2 family N-terminal domain-containing protein</fullName>
    </submittedName>
</protein>
<dbReference type="Gene3D" id="3.40.50.300">
    <property type="entry name" value="P-loop containing nucleotide triphosphate hydrolases"/>
    <property type="match status" value="1"/>
</dbReference>
<evidence type="ECO:0000256" key="12">
    <source>
        <dbReference type="SAM" id="MobiDB-lite"/>
    </source>
</evidence>
<evidence type="ECO:0000256" key="4">
    <source>
        <dbReference type="ARBA" id="ARBA00022806"/>
    </source>
</evidence>
<dbReference type="Gene3D" id="1.20.5.170">
    <property type="match status" value="1"/>
</dbReference>
<dbReference type="SMART" id="SM00490">
    <property type="entry name" value="HELICc"/>
    <property type="match status" value="1"/>
</dbReference>
<keyword evidence="8" id="KW-0804">Transcription</keyword>
<keyword evidence="7 10" id="KW-0103">Bromodomain</keyword>
<feature type="domain" description="Helicase ATP-binding" evidence="14">
    <location>
        <begin position="440"/>
        <end position="605"/>
    </location>
</feature>
<dbReference type="OrthoDB" id="5857104at2759"/>
<dbReference type="PROSITE" id="PS51666">
    <property type="entry name" value="QLQ"/>
    <property type="match status" value="1"/>
</dbReference>
<feature type="compositionally biased region" description="Basic and acidic residues" evidence="12">
    <location>
        <begin position="1275"/>
        <end position="1284"/>
    </location>
</feature>
<evidence type="ECO:0000256" key="7">
    <source>
        <dbReference type="ARBA" id="ARBA00023117"/>
    </source>
</evidence>
<dbReference type="Pfam" id="PF08880">
    <property type="entry name" value="QLQ"/>
    <property type="match status" value="1"/>
</dbReference>
<keyword evidence="6" id="KW-0805">Transcription regulation</keyword>
<dbReference type="FunCoup" id="A0A5J5F437">
    <property type="interactions" value="1065"/>
</dbReference>
<dbReference type="InterPro" id="IPR018359">
    <property type="entry name" value="Bromodomain_CS"/>
</dbReference>
<evidence type="ECO:0000256" key="5">
    <source>
        <dbReference type="ARBA" id="ARBA00022840"/>
    </source>
</evidence>
<dbReference type="PRINTS" id="PR00503">
    <property type="entry name" value="BROMODOMAIN"/>
</dbReference>
<dbReference type="InterPro" id="IPR038718">
    <property type="entry name" value="SNF2-like_sf"/>
</dbReference>
<dbReference type="SMART" id="SM00487">
    <property type="entry name" value="DEXDc"/>
    <property type="match status" value="1"/>
</dbReference>
<feature type="domain" description="Bromo" evidence="13">
    <location>
        <begin position="1141"/>
        <end position="1211"/>
    </location>
</feature>
<dbReference type="PANTHER" id="PTHR10799">
    <property type="entry name" value="SNF2/RAD54 HELICASE FAMILY"/>
    <property type="match status" value="1"/>
</dbReference>
<evidence type="ECO:0000259" key="14">
    <source>
        <dbReference type="PROSITE" id="PS51192"/>
    </source>
</evidence>
<dbReference type="SUPFAM" id="SSF47370">
    <property type="entry name" value="Bromodomain"/>
    <property type="match status" value="1"/>
</dbReference>
<dbReference type="CDD" id="cd17996">
    <property type="entry name" value="DEXHc_SMARCA2_SMARCA4"/>
    <property type="match status" value="1"/>
</dbReference>
<dbReference type="InterPro" id="IPR014978">
    <property type="entry name" value="Gln-Leu-Gln_QLQ"/>
</dbReference>
<evidence type="ECO:0000256" key="10">
    <source>
        <dbReference type="PROSITE-ProRule" id="PRU00035"/>
    </source>
</evidence>
<dbReference type="GO" id="GO:0004386">
    <property type="term" value="F:helicase activity"/>
    <property type="evidence" value="ECO:0007669"/>
    <property type="project" value="UniProtKB-KW"/>
</dbReference>
<dbReference type="InterPro" id="IPR001650">
    <property type="entry name" value="Helicase_C-like"/>
</dbReference>
<dbReference type="Gene3D" id="1.20.920.10">
    <property type="entry name" value="Bromodomain-like"/>
    <property type="match status" value="1"/>
</dbReference>
<feature type="domain" description="HSA" evidence="16">
    <location>
        <begin position="263"/>
        <end position="335"/>
    </location>
</feature>
<accession>A0A5J5F437</accession>
<dbReference type="InParanoid" id="A0A5J5F437"/>
<dbReference type="PROSITE" id="PS00633">
    <property type="entry name" value="BROMODOMAIN_1"/>
    <property type="match status" value="1"/>
</dbReference>
<organism evidence="18 19">
    <name type="scientific">Sphaerosporella brunnea</name>
    <dbReference type="NCBI Taxonomy" id="1250544"/>
    <lineage>
        <taxon>Eukaryota</taxon>
        <taxon>Fungi</taxon>
        <taxon>Dikarya</taxon>
        <taxon>Ascomycota</taxon>
        <taxon>Pezizomycotina</taxon>
        <taxon>Pezizomycetes</taxon>
        <taxon>Pezizales</taxon>
        <taxon>Pyronemataceae</taxon>
        <taxon>Sphaerosporella</taxon>
    </lineage>
</organism>